<dbReference type="Proteomes" id="UP000751190">
    <property type="component" value="Unassembled WGS sequence"/>
</dbReference>
<keyword evidence="6" id="KW-1185">Reference proteome</keyword>
<name>A0A8J5XH94_DIALT</name>
<keyword evidence="3 4" id="KW-0687">Ribonucleoprotein</keyword>
<comment type="caution">
    <text evidence="5">The sequence shown here is derived from an EMBL/GenBank/DDBJ whole genome shotgun (WGS) entry which is preliminary data.</text>
</comment>
<dbReference type="OrthoDB" id="162638at2759"/>
<gene>
    <name evidence="5" type="ORF">KFE25_010718</name>
</gene>
<dbReference type="InterPro" id="IPR037229">
    <property type="entry name" value="Ribosomal_bL35_sf"/>
</dbReference>
<dbReference type="GO" id="GO:1990904">
    <property type="term" value="C:ribonucleoprotein complex"/>
    <property type="evidence" value="ECO:0007669"/>
    <property type="project" value="UniProtKB-KW"/>
</dbReference>
<evidence type="ECO:0000256" key="2">
    <source>
        <dbReference type="ARBA" id="ARBA00022980"/>
    </source>
</evidence>
<reference evidence="5" key="1">
    <citation type="submission" date="2021-05" db="EMBL/GenBank/DDBJ databases">
        <title>The genome of the haptophyte Pavlova lutheri (Diacronema luteri, Pavlovales) - a model for lipid biosynthesis in eukaryotic algae.</title>
        <authorList>
            <person name="Hulatt C.J."/>
            <person name="Posewitz M.C."/>
        </authorList>
    </citation>
    <scope>NUCLEOTIDE SEQUENCE</scope>
    <source>
        <strain evidence="5">NIVA-4/92</strain>
    </source>
</reference>
<dbReference type="InterPro" id="IPR001706">
    <property type="entry name" value="Ribosomal_bL35"/>
</dbReference>
<evidence type="ECO:0000256" key="1">
    <source>
        <dbReference type="ARBA" id="ARBA00006598"/>
    </source>
</evidence>
<proteinExistence type="inferred from homology"/>
<protein>
    <recommendedName>
        <fullName evidence="4">50S ribosomal protein L35</fullName>
    </recommendedName>
</protein>
<dbReference type="AlphaFoldDB" id="A0A8J5XH94"/>
<dbReference type="InterPro" id="IPR021137">
    <property type="entry name" value="Ribosomal_bL35-like"/>
</dbReference>
<sequence>MSSAVLHAMRGAWMIPRASASALGQLVRTLKTKSSAKKRFRITGSGLLTFRRSGKHHKMVKRSVGNSMRLGLVGTFSAVVSRRLRNAFFPGL</sequence>
<dbReference type="GO" id="GO:0003735">
    <property type="term" value="F:structural constituent of ribosome"/>
    <property type="evidence" value="ECO:0007669"/>
    <property type="project" value="InterPro"/>
</dbReference>
<organism evidence="5 6">
    <name type="scientific">Diacronema lutheri</name>
    <name type="common">Unicellular marine alga</name>
    <name type="synonym">Monochrysis lutheri</name>
    <dbReference type="NCBI Taxonomy" id="2081491"/>
    <lineage>
        <taxon>Eukaryota</taxon>
        <taxon>Haptista</taxon>
        <taxon>Haptophyta</taxon>
        <taxon>Pavlovophyceae</taxon>
        <taxon>Pavlovales</taxon>
        <taxon>Pavlovaceae</taxon>
        <taxon>Diacronema</taxon>
    </lineage>
</organism>
<dbReference type="Pfam" id="PF01632">
    <property type="entry name" value="Ribosomal_L35p"/>
    <property type="match status" value="1"/>
</dbReference>
<evidence type="ECO:0000313" key="6">
    <source>
        <dbReference type="Proteomes" id="UP000751190"/>
    </source>
</evidence>
<keyword evidence="2 4" id="KW-0689">Ribosomal protein</keyword>
<dbReference type="EMBL" id="JAGTXO010000029">
    <property type="protein sequence ID" value="KAG8460967.1"/>
    <property type="molecule type" value="Genomic_DNA"/>
</dbReference>
<dbReference type="PRINTS" id="PR00064">
    <property type="entry name" value="RIBOSOMALL35"/>
</dbReference>
<dbReference type="SUPFAM" id="SSF143034">
    <property type="entry name" value="L35p-like"/>
    <property type="match status" value="1"/>
</dbReference>
<evidence type="ECO:0000313" key="5">
    <source>
        <dbReference type="EMBL" id="KAG8460967.1"/>
    </source>
</evidence>
<dbReference type="GO" id="GO:0006412">
    <property type="term" value="P:translation"/>
    <property type="evidence" value="ECO:0007669"/>
    <property type="project" value="InterPro"/>
</dbReference>
<comment type="similarity">
    <text evidence="1 4">Belongs to the bacterial ribosomal protein bL35 family.</text>
</comment>
<evidence type="ECO:0000256" key="4">
    <source>
        <dbReference type="RuleBase" id="RU000568"/>
    </source>
</evidence>
<evidence type="ECO:0000256" key="3">
    <source>
        <dbReference type="ARBA" id="ARBA00023274"/>
    </source>
</evidence>
<accession>A0A8J5XH94</accession>
<dbReference type="InterPro" id="IPR018265">
    <property type="entry name" value="Ribosomal_bL35_CS"/>
</dbReference>
<dbReference type="Gene3D" id="4.10.410.60">
    <property type="match status" value="1"/>
</dbReference>
<dbReference type="GO" id="GO:0005840">
    <property type="term" value="C:ribosome"/>
    <property type="evidence" value="ECO:0007669"/>
    <property type="project" value="UniProtKB-KW"/>
</dbReference>
<dbReference type="PROSITE" id="PS00936">
    <property type="entry name" value="RIBOSOMAL_L35"/>
    <property type="match status" value="1"/>
</dbReference>